<reference evidence="2 3" key="1">
    <citation type="journal article" date="2014" name="FEMS Microbiol. Ecol.">
        <title>Sphaerotilus natans encrusted with nanoball-shaped Fe(III) oxide minerals formed by nitrate-reducing mixotrophic Fe(II) oxidation.</title>
        <authorList>
            <person name="Park S."/>
            <person name="Kim D.H."/>
            <person name="Lee J.H."/>
            <person name="Hur H.G."/>
        </authorList>
    </citation>
    <scope>NUCLEOTIDE SEQUENCE [LARGE SCALE GENOMIC DNA]</scope>
    <source>
        <strain evidence="2 3">DSM 6575</strain>
    </source>
</reference>
<sequence>MSRRMFSRSIAALLAASAVLALLSGCKEPPGSSLFPLEEGRRWTYRLSSEWENDTRERETVVLSNLGRDGALESGSAWRRRSDTGLDYWLRADASGIYRVASKSDIDTEPKPDPAPRFVLKAPIAVGTSWQTTTTTYLMRRNAEFPPEIRHTHPSVPVVWTIEALDDRVEVPAGRFEHCTRVKGAALLRLFADPVNGFKDMPLTTLEWYCPGVGLVKVERREPANSTFLTGGTMTMELMEWQ</sequence>
<dbReference type="Gene3D" id="2.40.360.20">
    <property type="match status" value="1"/>
</dbReference>
<evidence type="ECO:0000313" key="3">
    <source>
        <dbReference type="Proteomes" id="UP000026714"/>
    </source>
</evidence>
<dbReference type="eggNOG" id="ENOG5032SZT">
    <property type="taxonomic scope" value="Bacteria"/>
</dbReference>
<dbReference type="Proteomes" id="UP000026714">
    <property type="component" value="Unassembled WGS sequence"/>
</dbReference>
<evidence type="ECO:0008006" key="4">
    <source>
        <dbReference type="Google" id="ProtNLM"/>
    </source>
</evidence>
<dbReference type="EMBL" id="AZRA01000060">
    <property type="protein sequence ID" value="KDB52084.1"/>
    <property type="molecule type" value="Genomic_DNA"/>
</dbReference>
<dbReference type="STRING" id="34103.SAMN05421778_1075"/>
<accession>A0A059KLL8</accession>
<gene>
    <name evidence="2" type="ORF">X805_23580</name>
</gene>
<keyword evidence="1" id="KW-0732">Signal</keyword>
<dbReference type="PROSITE" id="PS51257">
    <property type="entry name" value="PROKAR_LIPOPROTEIN"/>
    <property type="match status" value="1"/>
</dbReference>
<proteinExistence type="predicted"/>
<name>A0A059KLL8_9BURK</name>
<organism evidence="2 3">
    <name type="scientific">Sphaerotilus natans subsp. natans DSM 6575</name>
    <dbReference type="NCBI Taxonomy" id="1286631"/>
    <lineage>
        <taxon>Bacteria</taxon>
        <taxon>Pseudomonadati</taxon>
        <taxon>Pseudomonadota</taxon>
        <taxon>Betaproteobacteria</taxon>
        <taxon>Burkholderiales</taxon>
        <taxon>Sphaerotilaceae</taxon>
        <taxon>Sphaerotilus</taxon>
    </lineage>
</organism>
<keyword evidence="3" id="KW-1185">Reference proteome</keyword>
<evidence type="ECO:0000313" key="2">
    <source>
        <dbReference type="EMBL" id="KDB52084.1"/>
    </source>
</evidence>
<feature type="signal peptide" evidence="1">
    <location>
        <begin position="1"/>
        <end position="21"/>
    </location>
</feature>
<evidence type="ECO:0000256" key="1">
    <source>
        <dbReference type="SAM" id="SignalP"/>
    </source>
</evidence>
<dbReference type="RefSeq" id="WP_037482116.1">
    <property type="nucleotide sequence ID" value="NZ_AZRA01000060.1"/>
</dbReference>
<dbReference type="AlphaFoldDB" id="A0A059KLL8"/>
<comment type="caution">
    <text evidence="2">The sequence shown here is derived from an EMBL/GenBank/DDBJ whole genome shotgun (WGS) entry which is preliminary data.</text>
</comment>
<protein>
    <recommendedName>
        <fullName evidence="4">DUF3108 domain-containing protein</fullName>
    </recommendedName>
</protein>
<feature type="chain" id="PRO_5001580035" description="DUF3108 domain-containing protein" evidence="1">
    <location>
        <begin position="22"/>
        <end position="242"/>
    </location>
</feature>